<feature type="binding site" evidence="3">
    <location>
        <begin position="217"/>
        <end position="218"/>
    </location>
    <ligand>
        <name>substrate</name>
    </ligand>
</feature>
<evidence type="ECO:0000313" key="5">
    <source>
        <dbReference type="EMBL" id="CDM69301.1"/>
    </source>
</evidence>
<dbReference type="AlphaFoldDB" id="W6RXA7"/>
<organism evidence="5 6">
    <name type="scientific">Clostridium bornimense</name>
    <dbReference type="NCBI Taxonomy" id="1216932"/>
    <lineage>
        <taxon>Bacteria</taxon>
        <taxon>Bacillati</taxon>
        <taxon>Bacillota</taxon>
        <taxon>Clostridia</taxon>
        <taxon>Eubacteriales</taxon>
        <taxon>Clostridiaceae</taxon>
        <taxon>Clostridium</taxon>
    </lineage>
</organism>
<reference evidence="5 6" key="1">
    <citation type="submission" date="2013-11" db="EMBL/GenBank/DDBJ databases">
        <title>Complete genome sequence of Clostridum sp. M2/40.</title>
        <authorList>
            <person name="Wibberg D."/>
            <person name="Puehler A."/>
            <person name="Schlueter A."/>
        </authorList>
    </citation>
    <scope>NUCLEOTIDE SEQUENCE [LARGE SCALE GENOMIC DNA]</scope>
    <source>
        <strain evidence="6">M2/40</strain>
    </source>
</reference>
<dbReference type="OrthoDB" id="9805408at2"/>
<gene>
    <name evidence="3 5" type="primary">dapF</name>
    <name evidence="5" type="ORF">CM240_2144</name>
</gene>
<evidence type="ECO:0000256" key="1">
    <source>
        <dbReference type="ARBA" id="ARBA00010219"/>
    </source>
</evidence>
<dbReference type="SUPFAM" id="SSF54506">
    <property type="entry name" value="Diaminopimelate epimerase-like"/>
    <property type="match status" value="2"/>
</dbReference>
<comment type="subunit">
    <text evidence="3">Homodimer.</text>
</comment>
<dbReference type="Pfam" id="PF01678">
    <property type="entry name" value="DAP_epimerase"/>
    <property type="match status" value="2"/>
</dbReference>
<feature type="active site" description="Proton acceptor" evidence="3">
    <location>
        <position position="226"/>
    </location>
</feature>
<feature type="binding site" evidence="3">
    <location>
        <position position="199"/>
    </location>
    <ligand>
        <name>substrate</name>
    </ligand>
</feature>
<dbReference type="InterPro" id="IPR001653">
    <property type="entry name" value="DAP_epimerase_DapF"/>
</dbReference>
<dbReference type="Proteomes" id="UP000019426">
    <property type="component" value="Chromosome M2/40_rep1"/>
</dbReference>
<comment type="pathway">
    <text evidence="3">Amino-acid biosynthesis; L-lysine biosynthesis via DAP pathway; DL-2,6-diaminopimelate from LL-2,6-diaminopimelate: step 1/1.</text>
</comment>
<protein>
    <recommendedName>
        <fullName evidence="3 4">Diaminopimelate epimerase</fullName>
        <shortName evidence="3">DAP epimerase</shortName>
        <ecNumber evidence="3 4">5.1.1.7</ecNumber>
    </recommendedName>
    <alternativeName>
        <fullName evidence="3">PLP-independent amino acid racemase</fullName>
    </alternativeName>
</protein>
<dbReference type="GO" id="GO:0005829">
    <property type="term" value="C:cytosol"/>
    <property type="evidence" value="ECO:0007669"/>
    <property type="project" value="TreeGrafter"/>
</dbReference>
<feature type="site" description="Could be important to modulate the pK values of the two catalytic cysteine residues" evidence="3">
    <location>
        <position position="167"/>
    </location>
</feature>
<dbReference type="RefSeq" id="WP_044039021.1">
    <property type="nucleotide sequence ID" value="NZ_HG917868.1"/>
</dbReference>
<sequence>MNFDIIKCHGACNDFALIDEINNNYNFTEEDRRKLAILLCDRNGAVGGDGIVFMSKSQNCDGKMRIFNADGTEPEMCGNVLRNVGRFVMENFKKDEVTIETMKANYKVRKVKDIFNGVYTDEIELKAISFNPTDLPLISEKDKVIFQPIPELSVKEKFTAIACPNPHLVVLTDEIKADEIEEVGIKANSTKSVLPQGSNVNYLKVLDENTVYVKTYERGVGFTKACGTGMTASIVACTIAHPEMKNKPIKIYNDGGMIINTVVENEEELKVIMVGNATFVYTATVKYEDNTISVSNKKEFVEENESYDKFLEFTNAVEK</sequence>
<dbReference type="STRING" id="1216932.CM240_2144"/>
<evidence type="ECO:0000256" key="4">
    <source>
        <dbReference type="NCBIfam" id="TIGR00652"/>
    </source>
</evidence>
<dbReference type="PANTHER" id="PTHR31689">
    <property type="entry name" value="DIAMINOPIMELATE EPIMERASE, CHLOROPLASTIC"/>
    <property type="match status" value="1"/>
</dbReference>
<dbReference type="HOGENOM" id="CLU_053306_3_1_9"/>
<accession>W6RXA7</accession>
<dbReference type="Gene3D" id="3.10.310.10">
    <property type="entry name" value="Diaminopimelate Epimerase, Chain A, domain 1"/>
    <property type="match status" value="2"/>
</dbReference>
<dbReference type="PATRIC" id="fig|1216932.3.peg.2144"/>
<comment type="catalytic activity">
    <reaction evidence="3">
        <text>(2S,6S)-2,6-diaminopimelate = meso-2,6-diaminopimelate</text>
        <dbReference type="Rhea" id="RHEA:15393"/>
        <dbReference type="ChEBI" id="CHEBI:57609"/>
        <dbReference type="ChEBI" id="CHEBI:57791"/>
        <dbReference type="EC" id="5.1.1.7"/>
    </reaction>
</comment>
<keyword evidence="3" id="KW-0457">Lysine biosynthesis</keyword>
<evidence type="ECO:0000256" key="2">
    <source>
        <dbReference type="ARBA" id="ARBA00023235"/>
    </source>
</evidence>
<keyword evidence="3" id="KW-0963">Cytoplasm</keyword>
<comment type="similarity">
    <text evidence="1 3">Belongs to the diaminopimelate epimerase family.</text>
</comment>
<evidence type="ECO:0000256" key="3">
    <source>
        <dbReference type="HAMAP-Rule" id="MF_00197"/>
    </source>
</evidence>
<comment type="function">
    <text evidence="3">Catalyzes the stereoinversion of LL-2,6-diaminopimelate (L,L-DAP) to meso-diaminopimelate (meso-DAP), a precursor of L-lysine and an essential component of the bacterial peptidoglycan.</text>
</comment>
<feature type="active site" description="Proton donor" evidence="3">
    <location>
        <position position="77"/>
    </location>
</feature>
<feature type="binding site" evidence="3">
    <location>
        <begin position="227"/>
        <end position="228"/>
    </location>
    <ligand>
        <name>substrate</name>
    </ligand>
</feature>
<evidence type="ECO:0000313" key="6">
    <source>
        <dbReference type="Proteomes" id="UP000019426"/>
    </source>
</evidence>
<feature type="binding site" evidence="3">
    <location>
        <position position="13"/>
    </location>
    <ligand>
        <name>substrate</name>
    </ligand>
</feature>
<dbReference type="UniPathway" id="UPA00034">
    <property type="reaction ID" value="UER00025"/>
</dbReference>
<feature type="binding site" evidence="3">
    <location>
        <position position="165"/>
    </location>
    <ligand>
        <name>substrate</name>
    </ligand>
</feature>
<feature type="site" description="Could be important to modulate the pK values of the two catalytic cysteine residues" evidence="3">
    <location>
        <position position="217"/>
    </location>
</feature>
<feature type="binding site" evidence="3">
    <location>
        <begin position="78"/>
        <end position="79"/>
    </location>
    <ligand>
        <name>substrate</name>
    </ligand>
</feature>
<dbReference type="KEGG" id="clt:CM240_2144"/>
<dbReference type="PANTHER" id="PTHR31689:SF0">
    <property type="entry name" value="DIAMINOPIMELATE EPIMERASE"/>
    <property type="match status" value="1"/>
</dbReference>
<dbReference type="EMBL" id="HG917868">
    <property type="protein sequence ID" value="CDM69301.1"/>
    <property type="molecule type" value="Genomic_DNA"/>
</dbReference>
<name>W6RXA7_9CLOT</name>
<dbReference type="EC" id="5.1.1.7" evidence="3 4"/>
<dbReference type="eggNOG" id="COG0253">
    <property type="taxonomic scope" value="Bacteria"/>
</dbReference>
<feature type="binding site" evidence="3">
    <location>
        <position position="68"/>
    </location>
    <ligand>
        <name>substrate</name>
    </ligand>
</feature>
<dbReference type="NCBIfam" id="TIGR00652">
    <property type="entry name" value="DapF"/>
    <property type="match status" value="1"/>
</dbReference>
<keyword evidence="2 3" id="KW-0413">Isomerase</keyword>
<dbReference type="GO" id="GO:0008837">
    <property type="term" value="F:diaminopimelate epimerase activity"/>
    <property type="evidence" value="ECO:0007669"/>
    <property type="project" value="UniProtKB-UniRule"/>
</dbReference>
<keyword evidence="3" id="KW-0028">Amino-acid biosynthesis</keyword>
<keyword evidence="6" id="KW-1185">Reference proteome</keyword>
<dbReference type="HAMAP" id="MF_00197">
    <property type="entry name" value="DAP_epimerase"/>
    <property type="match status" value="1"/>
</dbReference>
<dbReference type="GO" id="GO:0009089">
    <property type="term" value="P:lysine biosynthetic process via diaminopimelate"/>
    <property type="evidence" value="ECO:0007669"/>
    <property type="project" value="UniProtKB-UniRule"/>
</dbReference>
<comment type="caution">
    <text evidence="3">Lacks conserved residue(s) required for the propagation of feature annotation.</text>
</comment>
<comment type="subcellular location">
    <subcellularLocation>
        <location evidence="3">Cytoplasm</location>
    </subcellularLocation>
</comment>
<proteinExistence type="inferred from homology"/>